<reference evidence="2" key="4">
    <citation type="submission" date="2022-04" db="EMBL/GenBank/DDBJ databases">
        <authorList>
            <person name="Komine T."/>
            <person name="Fukano H."/>
            <person name="Wada S."/>
        </authorList>
    </citation>
    <scope>NUCLEOTIDE SEQUENCE</scope>
    <source>
        <strain evidence="2">NJB18185</strain>
    </source>
</reference>
<dbReference type="Proteomes" id="UP000245060">
    <property type="component" value="Unassembled WGS sequence"/>
</dbReference>
<evidence type="ECO:0000313" key="2">
    <source>
        <dbReference type="EMBL" id="GKU74836.1"/>
    </source>
</evidence>
<dbReference type="EMBL" id="BFCH01000007">
    <property type="protein sequence ID" value="GBG36684.1"/>
    <property type="molecule type" value="Genomic_DNA"/>
</dbReference>
<protein>
    <submittedName>
        <fullName evidence="2">Uncharacterized protein</fullName>
    </submittedName>
</protein>
<sequence length="72" mass="7772">MAFTPAGLQSGVAAADGAPTIPKAIAPSRHPALMPATRRRATILLKFMIDFALRIDPELIREDSRFPEIQGS</sequence>
<evidence type="ECO:0000313" key="1">
    <source>
        <dbReference type="EMBL" id="GBG36684.1"/>
    </source>
</evidence>
<gene>
    <name evidence="1" type="ORF">MmonteBS_10560</name>
    <name evidence="2" type="ORF">NJB18185_46070</name>
</gene>
<reference evidence="2" key="3">
    <citation type="journal article" date="2022" name="Microbiol. Resour. Announc.">
        <title>Draft Genome Sequences of Eight Mycobacterium montefiorense Strains Isolated from Salamanders in Captivity.</title>
        <authorList>
            <person name="Komine T."/>
            <person name="Ihara H."/>
            <person name="Fukano H."/>
            <person name="Hoshino Y."/>
            <person name="Kurata O."/>
            <person name="Wada S."/>
        </authorList>
    </citation>
    <scope>NUCLEOTIDE SEQUENCE</scope>
    <source>
        <strain evidence="2">NJB18185</strain>
    </source>
</reference>
<keyword evidence="3" id="KW-1185">Reference proteome</keyword>
<dbReference type="Proteomes" id="UP001139505">
    <property type="component" value="Unassembled WGS sequence"/>
</dbReference>
<name>A0AA37PRY2_9MYCO</name>
<reference evidence="3" key="2">
    <citation type="submission" date="2018-04" db="EMBL/GenBank/DDBJ databases">
        <title>Draft genome sequence of Mycobacterium montefiorense isolated from Japanese black salamander.</title>
        <authorList>
            <person name="Fukano H."/>
            <person name="Yoshida M."/>
            <person name="Shimizu A."/>
            <person name="Iwao H."/>
            <person name="Kurata O."/>
            <person name="Katayama Y."/>
            <person name="Omatsu T."/>
            <person name="Mizutani T."/>
            <person name="Wada S."/>
            <person name="Hoshino Y."/>
        </authorList>
    </citation>
    <scope>NUCLEOTIDE SEQUENCE [LARGE SCALE GENOMIC DNA]</scope>
    <source>
        <strain evidence="3">BS</strain>
    </source>
</reference>
<proteinExistence type="predicted"/>
<comment type="caution">
    <text evidence="2">The sequence shown here is derived from an EMBL/GenBank/DDBJ whole genome shotgun (WGS) entry which is preliminary data.</text>
</comment>
<reference evidence="1" key="1">
    <citation type="journal article" date="2018" name="Genome Announc.">
        <title>Draft Genome Sequence of Mycobacterium montefiorense Isolated from Japanese Black Salamander (Hynobius nigrescens).</title>
        <authorList>
            <person name="Fukano H."/>
            <person name="Yoshida M."/>
            <person name="Shimizu A."/>
            <person name="Iwao H."/>
            <person name="Katayama Y."/>
            <person name="Omatsu T."/>
            <person name="Mizutani T."/>
            <person name="Kurata O."/>
            <person name="Wada S."/>
            <person name="Hoshino Y."/>
        </authorList>
    </citation>
    <scope>NUCLEOTIDE SEQUENCE</scope>
    <source>
        <strain evidence="1">BS</strain>
    </source>
</reference>
<dbReference type="EMBL" id="BQYH01000063">
    <property type="protein sequence ID" value="GKU74836.1"/>
    <property type="molecule type" value="Genomic_DNA"/>
</dbReference>
<accession>A0AA37PRY2</accession>
<organism evidence="2 4">
    <name type="scientific">Mycobacterium montefiorense</name>
    <dbReference type="NCBI Taxonomy" id="154654"/>
    <lineage>
        <taxon>Bacteria</taxon>
        <taxon>Bacillati</taxon>
        <taxon>Actinomycetota</taxon>
        <taxon>Actinomycetes</taxon>
        <taxon>Mycobacteriales</taxon>
        <taxon>Mycobacteriaceae</taxon>
        <taxon>Mycobacterium</taxon>
        <taxon>Mycobacterium simiae complex</taxon>
    </lineage>
</organism>
<evidence type="ECO:0000313" key="3">
    <source>
        <dbReference type="Proteomes" id="UP000245060"/>
    </source>
</evidence>
<dbReference type="AlphaFoldDB" id="A0AA37PRY2"/>
<evidence type="ECO:0000313" key="4">
    <source>
        <dbReference type="Proteomes" id="UP001139505"/>
    </source>
</evidence>